<keyword evidence="1" id="KW-1133">Transmembrane helix</keyword>
<comment type="caution">
    <text evidence="2">The sequence shown here is derived from an EMBL/GenBank/DDBJ whole genome shotgun (WGS) entry which is preliminary data.</text>
</comment>
<dbReference type="RefSeq" id="WP_262480853.1">
    <property type="nucleotide sequence ID" value="NZ_BBNU01000017.1"/>
</dbReference>
<accession>A0A090WZE7</accession>
<evidence type="ECO:0000313" key="2">
    <source>
        <dbReference type="EMBL" id="GAL81643.1"/>
    </source>
</evidence>
<proteinExistence type="predicted"/>
<evidence type="ECO:0000256" key="1">
    <source>
        <dbReference type="SAM" id="Phobius"/>
    </source>
</evidence>
<evidence type="ECO:0000313" key="3">
    <source>
        <dbReference type="Proteomes" id="UP000029643"/>
    </source>
</evidence>
<feature type="transmembrane region" description="Helical" evidence="1">
    <location>
        <begin position="12"/>
        <end position="30"/>
    </location>
</feature>
<dbReference type="STRING" id="221126.SAMN04489722_11477"/>
<dbReference type="AlphaFoldDB" id="A0A090WZE7"/>
<protein>
    <submittedName>
        <fullName evidence="2">Uncharacterized protein</fullName>
    </submittedName>
</protein>
<name>A0A090WZE7_9FLAO</name>
<sequence length="42" mass="4523">MNKLQKALKINALFSSISGIIMILLNQPIAKLFGTSNSTVFG</sequence>
<dbReference type="Proteomes" id="UP000029643">
    <property type="component" value="Unassembled WGS sequence"/>
</dbReference>
<dbReference type="EMBL" id="BBNU01000017">
    <property type="protein sequence ID" value="GAL81643.1"/>
    <property type="molecule type" value="Genomic_DNA"/>
</dbReference>
<reference evidence="2" key="1">
    <citation type="journal article" date="2014" name="Genome Announc.">
        <title>Draft Genome Sequences of Marine Flavobacterium Algibacter lectus Strains SS8 and NR4.</title>
        <authorList>
            <person name="Takatani N."/>
            <person name="Nakanishi M."/>
            <person name="Meirelles P."/>
            <person name="Mino S."/>
            <person name="Suda W."/>
            <person name="Oshima K."/>
            <person name="Hattori M."/>
            <person name="Ohkuma M."/>
            <person name="Hosokawa M."/>
            <person name="Miyashita K."/>
            <person name="Thompson F.L."/>
            <person name="Niwa A."/>
            <person name="Sawabe T."/>
            <person name="Sawabe T."/>
        </authorList>
    </citation>
    <scope>NUCLEOTIDE SEQUENCE [LARGE SCALE GENOMIC DNA]</scope>
    <source>
        <strain evidence="2">JCM 19274</strain>
    </source>
</reference>
<organism evidence="2 3">
    <name type="scientific">Algibacter lectus</name>
    <dbReference type="NCBI Taxonomy" id="221126"/>
    <lineage>
        <taxon>Bacteria</taxon>
        <taxon>Pseudomonadati</taxon>
        <taxon>Bacteroidota</taxon>
        <taxon>Flavobacteriia</taxon>
        <taxon>Flavobacteriales</taxon>
        <taxon>Flavobacteriaceae</taxon>
        <taxon>Algibacter</taxon>
    </lineage>
</organism>
<keyword evidence="1" id="KW-0472">Membrane</keyword>
<gene>
    <name evidence="2" type="ORF">JCM19274_488</name>
</gene>
<keyword evidence="1" id="KW-0812">Transmembrane</keyword>